<dbReference type="RefSeq" id="WP_212519466.1">
    <property type="nucleotide sequence ID" value="NZ_JAGSOH010000054.1"/>
</dbReference>
<evidence type="ECO:0008006" key="4">
    <source>
        <dbReference type="Google" id="ProtNLM"/>
    </source>
</evidence>
<accession>A0A941IIG8</accession>
<proteinExistence type="predicted"/>
<feature type="chain" id="PRO_5039357671" description="Lipoprotein" evidence="1">
    <location>
        <begin position="33"/>
        <end position="171"/>
    </location>
</feature>
<comment type="caution">
    <text evidence="2">The sequence shown here is derived from an EMBL/GenBank/DDBJ whole genome shotgun (WGS) entry which is preliminary data.</text>
</comment>
<dbReference type="EMBL" id="JAGSOH010000054">
    <property type="protein sequence ID" value="MBR7828329.1"/>
    <property type="molecule type" value="Genomic_DNA"/>
</dbReference>
<dbReference type="Proteomes" id="UP000676325">
    <property type="component" value="Unassembled WGS sequence"/>
</dbReference>
<feature type="signal peptide" evidence="1">
    <location>
        <begin position="1"/>
        <end position="32"/>
    </location>
</feature>
<dbReference type="AlphaFoldDB" id="A0A941IIG8"/>
<reference evidence="2" key="1">
    <citation type="submission" date="2021-04" db="EMBL/GenBank/DDBJ databases">
        <title>Genome based classification of Actinospica acidithermotolerans sp. nov., an actinobacterium isolated from an Indonesian hot spring.</title>
        <authorList>
            <person name="Kusuma A.B."/>
            <person name="Putra K.E."/>
            <person name="Nafisah S."/>
            <person name="Loh J."/>
            <person name="Nouioui I."/>
            <person name="Goodfellow M."/>
        </authorList>
    </citation>
    <scope>NUCLEOTIDE SEQUENCE</scope>
    <source>
        <strain evidence="2">MGRD01-02</strain>
    </source>
</reference>
<protein>
    <recommendedName>
        <fullName evidence="4">Lipoprotein</fullName>
    </recommendedName>
</protein>
<sequence length="171" mass="17551">MSQGIAPARPFRRRAAGAALAALTLPAVLALAGCDDMTAAAAPAAASATGAATDSAAEYSAVCSRVEAAWAEFLPNGSYEIVEKVTAKGKPYSVYKVDYTAYRRVSTGLFDSLTGNREYRLTIDIDSLAAAASDVYNDPGQSLSPKADLATLKAAAPVVAKDCGTTLEVPA</sequence>
<organism evidence="2 3">
    <name type="scientific">Actinospica acidithermotolerans</name>
    <dbReference type="NCBI Taxonomy" id="2828514"/>
    <lineage>
        <taxon>Bacteria</taxon>
        <taxon>Bacillati</taxon>
        <taxon>Actinomycetota</taxon>
        <taxon>Actinomycetes</taxon>
        <taxon>Catenulisporales</taxon>
        <taxon>Actinospicaceae</taxon>
        <taxon>Actinospica</taxon>
    </lineage>
</organism>
<keyword evidence="1" id="KW-0732">Signal</keyword>
<evidence type="ECO:0000313" key="2">
    <source>
        <dbReference type="EMBL" id="MBR7828329.1"/>
    </source>
</evidence>
<evidence type="ECO:0000256" key="1">
    <source>
        <dbReference type="SAM" id="SignalP"/>
    </source>
</evidence>
<gene>
    <name evidence="2" type="ORF">KDK95_18605</name>
</gene>
<keyword evidence="3" id="KW-1185">Reference proteome</keyword>
<evidence type="ECO:0000313" key="3">
    <source>
        <dbReference type="Proteomes" id="UP000676325"/>
    </source>
</evidence>
<name>A0A941IIG8_9ACTN</name>